<protein>
    <submittedName>
        <fullName evidence="2">Uncharacterized protein</fullName>
    </submittedName>
</protein>
<feature type="region of interest" description="Disordered" evidence="1">
    <location>
        <begin position="1"/>
        <end position="21"/>
    </location>
</feature>
<dbReference type="KEGG" id="msil:METEAL_14390"/>
<feature type="compositionally biased region" description="Pro residues" evidence="1">
    <location>
        <begin position="1"/>
        <end position="19"/>
    </location>
</feature>
<evidence type="ECO:0000313" key="3">
    <source>
        <dbReference type="Proteomes" id="UP001238179"/>
    </source>
</evidence>
<evidence type="ECO:0000313" key="2">
    <source>
        <dbReference type="EMBL" id="BDU72265.1"/>
    </source>
</evidence>
<dbReference type="Proteomes" id="UP001238179">
    <property type="component" value="Chromosome"/>
</dbReference>
<gene>
    <name evidence="2" type="ORF">METEAL_14390</name>
</gene>
<dbReference type="AlphaFoldDB" id="A0AA48GMK1"/>
<dbReference type="InterPro" id="IPR011009">
    <property type="entry name" value="Kinase-like_dom_sf"/>
</dbReference>
<dbReference type="SUPFAM" id="SSF56112">
    <property type="entry name" value="Protein kinase-like (PK-like)"/>
    <property type="match status" value="1"/>
</dbReference>
<proteinExistence type="predicted"/>
<sequence>MHPPLPPSWPFAPREPGPGPGTRTAALPGLEGLWTLQAVPGLDLDGAPEPLGGAFGRGGVFRCGDAVIRPYRRGGLVRHVNAALYPGPARFDREFQVHRALWEAGFPTVEPLGWGFRPRLWGCEGVFLTRFAGGAPWPRAWDAAALPQVRALIAALCAWGLYAPDLNATNFQVLPDGRVLALDWDRARWMPGVDLAGRYESRLARSLQKLGAPPEFVI</sequence>
<keyword evidence="3" id="KW-1185">Reference proteome</keyword>
<dbReference type="EMBL" id="AP027080">
    <property type="protein sequence ID" value="BDU72265.1"/>
    <property type="molecule type" value="Genomic_DNA"/>
</dbReference>
<accession>A0AA48GMK1</accession>
<reference evidence="3" key="1">
    <citation type="journal article" date="2023" name="Int. J. Syst. Evol. Microbiol.">
        <title>Mesoterricola silvestris gen. nov., sp. nov., Mesoterricola sediminis sp. nov., Geothrix oryzae sp. nov., Geothrix edaphica sp. nov., Geothrix rubra sp. nov., and Geothrix limicola sp. nov., six novel members of Acidobacteriota isolated from soils.</title>
        <authorList>
            <person name="Itoh H."/>
            <person name="Sugisawa Y."/>
            <person name="Mise K."/>
            <person name="Xu Z."/>
            <person name="Kuniyasu M."/>
            <person name="Ushijima N."/>
            <person name="Kawano K."/>
            <person name="Kobayashi E."/>
            <person name="Shiratori Y."/>
            <person name="Masuda Y."/>
            <person name="Senoo K."/>
        </authorList>
    </citation>
    <scope>NUCLEOTIDE SEQUENCE [LARGE SCALE GENOMIC DNA]</scope>
    <source>
        <strain evidence="3">W79</strain>
    </source>
</reference>
<organism evidence="2 3">
    <name type="scientific">Mesoterricola silvestris</name>
    <dbReference type="NCBI Taxonomy" id="2927979"/>
    <lineage>
        <taxon>Bacteria</taxon>
        <taxon>Pseudomonadati</taxon>
        <taxon>Acidobacteriota</taxon>
        <taxon>Holophagae</taxon>
        <taxon>Holophagales</taxon>
        <taxon>Holophagaceae</taxon>
        <taxon>Mesoterricola</taxon>
    </lineage>
</organism>
<name>A0AA48GMK1_9BACT</name>
<evidence type="ECO:0000256" key="1">
    <source>
        <dbReference type="SAM" id="MobiDB-lite"/>
    </source>
</evidence>
<dbReference type="RefSeq" id="WP_316415178.1">
    <property type="nucleotide sequence ID" value="NZ_AP027080.1"/>
</dbReference>